<organism evidence="1 2">
    <name type="scientific">Anoxybacteroides tepidamans</name>
    <dbReference type="NCBI Taxonomy" id="265948"/>
    <lineage>
        <taxon>Bacteria</taxon>
        <taxon>Bacillati</taxon>
        <taxon>Bacillota</taxon>
        <taxon>Bacilli</taxon>
        <taxon>Bacillales</taxon>
        <taxon>Anoxybacillaceae</taxon>
        <taxon>Anoxybacteroides</taxon>
    </lineage>
</organism>
<protein>
    <submittedName>
        <fullName evidence="1">Effector-binding domain-containing protein</fullName>
    </submittedName>
</protein>
<keyword evidence="2" id="KW-1185">Reference proteome</keyword>
<gene>
    <name evidence="1" type="ORF">HNQ34_002138</name>
</gene>
<name>A0A7W8IR22_9BACL</name>
<evidence type="ECO:0000313" key="2">
    <source>
        <dbReference type="Proteomes" id="UP000520011"/>
    </source>
</evidence>
<dbReference type="RefSeq" id="WP_183254238.1">
    <property type="nucleotide sequence ID" value="NZ_JACHEP010000011.1"/>
</dbReference>
<dbReference type="Gene3D" id="3.20.80.10">
    <property type="entry name" value="Regulatory factor, effector binding domain"/>
    <property type="match status" value="1"/>
</dbReference>
<dbReference type="AlphaFoldDB" id="A0A7W8IR22"/>
<reference evidence="1 2" key="1">
    <citation type="submission" date="2020-08" db="EMBL/GenBank/DDBJ databases">
        <title>Genomic Encyclopedia of Type Strains, Phase IV (KMG-IV): sequencing the most valuable type-strain genomes for metagenomic binning, comparative biology and taxonomic classification.</title>
        <authorList>
            <person name="Goeker M."/>
        </authorList>
    </citation>
    <scope>NUCLEOTIDE SEQUENCE [LARGE SCALE GENOMIC DNA]</scope>
    <source>
        <strain evidence="1 2">DSM 16325</strain>
    </source>
</reference>
<sequence>MLEILTNQEIIFGNVVSYRGKIKQSQFNGVLTRMIKVLEGMNVNKEGPLITTTFNVESVGDESVFDMEILIPIDKKIELPKGYVFKEVFHLVNAISTRYIGDPVGLQNVYNQLIGFISRNKLQPITTAYNVYINDTSFFNGELPVIDVYIGINPSKI</sequence>
<dbReference type="EMBL" id="JACHEP010000011">
    <property type="protein sequence ID" value="MBB5325039.1"/>
    <property type="molecule type" value="Genomic_DNA"/>
</dbReference>
<dbReference type="Proteomes" id="UP000520011">
    <property type="component" value="Unassembled WGS sequence"/>
</dbReference>
<accession>A0A7W8IR22</accession>
<evidence type="ECO:0000313" key="1">
    <source>
        <dbReference type="EMBL" id="MBB5325039.1"/>
    </source>
</evidence>
<dbReference type="SUPFAM" id="SSF55136">
    <property type="entry name" value="Probable bacterial effector-binding domain"/>
    <property type="match status" value="1"/>
</dbReference>
<dbReference type="InterPro" id="IPR011256">
    <property type="entry name" value="Reg_factor_effector_dom_sf"/>
</dbReference>
<comment type="caution">
    <text evidence="1">The sequence shown here is derived from an EMBL/GenBank/DDBJ whole genome shotgun (WGS) entry which is preliminary data.</text>
</comment>
<proteinExistence type="predicted"/>